<dbReference type="EC" id="2.7.7.77" evidence="3"/>
<keyword evidence="3" id="KW-0548">Nucleotidyltransferase</keyword>
<dbReference type="Gene3D" id="3.90.550.10">
    <property type="entry name" value="Spore Coat Polysaccharide Biosynthesis Protein SpsA, Chain A"/>
    <property type="match status" value="1"/>
</dbReference>
<dbReference type="PANTHER" id="PTHR19136">
    <property type="entry name" value="MOLYBDENUM COFACTOR GUANYLYLTRANSFERASE"/>
    <property type="match status" value="1"/>
</dbReference>
<dbReference type="PANTHER" id="PTHR19136:SF81">
    <property type="entry name" value="MOLYBDENUM COFACTOR GUANYLYLTRANSFERASE"/>
    <property type="match status" value="1"/>
</dbReference>
<name>A0A399EZU7_9DEIN</name>
<dbReference type="EMBL" id="QWLA01000005">
    <property type="protein sequence ID" value="RIH89105.1"/>
    <property type="molecule type" value="Genomic_DNA"/>
</dbReference>
<dbReference type="InterPro" id="IPR029044">
    <property type="entry name" value="Nucleotide-diphossugar_trans"/>
</dbReference>
<sequence length="248" mass="26741">MAAVEAIVLAGGRPDDPLAKRFGVPSKCFVPFRGRPLVEHVLEALAASGLTTLVVGPEHPLEPAPRLQLLDRGGMLENLEAALEVAHSDKVLVASGDMPFLSAEAIRYILGQAPKAGLVYCAVRKEEIERSFPGMRRTYARLREGSFTGGNVILLDKQLFSSALGLARKVVALRKNPLALAQMIGWGVLLKLLLSRLSIPELEARVSHLLGMSARALVVPFAGVGVDIDKEEDLVWLERGAVRTGQDL</sequence>
<accession>A0A399EZU7</accession>
<dbReference type="Pfam" id="PF12804">
    <property type="entry name" value="NTP_transf_3"/>
    <property type="match status" value="1"/>
</dbReference>
<comment type="caution">
    <text evidence="3">The sequence shown here is derived from an EMBL/GenBank/DDBJ whole genome shotgun (WGS) entry which is preliminary data.</text>
</comment>
<evidence type="ECO:0000313" key="3">
    <source>
        <dbReference type="EMBL" id="RIH89105.1"/>
    </source>
</evidence>
<dbReference type="InterPro" id="IPR025877">
    <property type="entry name" value="MobA-like_NTP_Trfase"/>
</dbReference>
<gene>
    <name evidence="3" type="primary">mobA_2</name>
    <name evidence="3" type="ORF">Mrose_00490</name>
</gene>
<feature type="domain" description="MobA-like NTP transferase" evidence="2">
    <location>
        <begin position="6"/>
        <end position="150"/>
    </location>
</feature>
<protein>
    <submittedName>
        <fullName evidence="3">Molybdenum cofactor guanylyltransferase</fullName>
        <ecNumber evidence="3">2.7.7.77</ecNumber>
    </submittedName>
</protein>
<evidence type="ECO:0000256" key="1">
    <source>
        <dbReference type="ARBA" id="ARBA00022679"/>
    </source>
</evidence>
<reference evidence="3 4" key="1">
    <citation type="submission" date="2018-08" db="EMBL/GenBank/DDBJ databases">
        <title>Meiothermus roseus NBRC 110900 genome sequencing project.</title>
        <authorList>
            <person name="Da Costa M.S."/>
            <person name="Albuquerque L."/>
            <person name="Raposo P."/>
            <person name="Froufe H.J.C."/>
            <person name="Barroso C.S."/>
            <person name="Egas C."/>
        </authorList>
    </citation>
    <scope>NUCLEOTIDE SEQUENCE [LARGE SCALE GENOMIC DNA]</scope>
    <source>
        <strain evidence="3 4">NBRC 110900</strain>
    </source>
</reference>
<dbReference type="GO" id="GO:0061603">
    <property type="term" value="F:molybdenum cofactor guanylyltransferase activity"/>
    <property type="evidence" value="ECO:0007669"/>
    <property type="project" value="UniProtKB-EC"/>
</dbReference>
<dbReference type="SUPFAM" id="SSF53448">
    <property type="entry name" value="Nucleotide-diphospho-sugar transferases"/>
    <property type="match status" value="1"/>
</dbReference>
<keyword evidence="1 3" id="KW-0808">Transferase</keyword>
<proteinExistence type="predicted"/>
<organism evidence="3 4">
    <name type="scientific">Calidithermus roseus</name>
    <dbReference type="NCBI Taxonomy" id="1644118"/>
    <lineage>
        <taxon>Bacteria</taxon>
        <taxon>Thermotogati</taxon>
        <taxon>Deinococcota</taxon>
        <taxon>Deinococci</taxon>
        <taxon>Thermales</taxon>
        <taxon>Thermaceae</taxon>
        <taxon>Calidithermus</taxon>
    </lineage>
</organism>
<dbReference type="Proteomes" id="UP000265341">
    <property type="component" value="Unassembled WGS sequence"/>
</dbReference>
<evidence type="ECO:0000259" key="2">
    <source>
        <dbReference type="Pfam" id="PF12804"/>
    </source>
</evidence>
<keyword evidence="4" id="KW-1185">Reference proteome</keyword>
<dbReference type="AlphaFoldDB" id="A0A399EZU7"/>
<evidence type="ECO:0000313" key="4">
    <source>
        <dbReference type="Proteomes" id="UP000265341"/>
    </source>
</evidence>